<evidence type="ECO:0000256" key="14">
    <source>
        <dbReference type="ARBA" id="ARBA00022982"/>
    </source>
</evidence>
<keyword evidence="16" id="KW-0560">Oxidoreductase</keyword>
<sequence length="272" mass="28913">MNWLSDNVNQLALIGAAVILILTIYVAGKYIKQMKTEKSTGELAEENWDGIGEYKNELPAGWAYTFLGTIIWGMWYMIAGYPVDGYSQIGEYNQEVAAHTQRFESKWASADSQTLQEMGEGVYLVQCAPCHGIAGDGMGGKAADLTVWGSAAGVLETIKNGSKGLGYPMGEMPAGMLSGDAAQKVAEYVANGMKGEQPAEFATCAGCHGADGKGMGGMAPDLSKYGTPDFVADVLNRGKKGFIGTMVSFKGRLTPIQEKAVGTYILSLSRGE</sequence>
<keyword evidence="12" id="KW-0677">Repeat</keyword>
<keyword evidence="26" id="KW-1185">Reference proteome</keyword>
<keyword evidence="13" id="KW-0375">Hydrogen ion transport</keyword>
<evidence type="ECO:0000256" key="6">
    <source>
        <dbReference type="ARBA" id="ARBA00022475"/>
    </source>
</evidence>
<evidence type="ECO:0000256" key="15">
    <source>
        <dbReference type="ARBA" id="ARBA00022989"/>
    </source>
</evidence>
<dbReference type="SUPFAM" id="SSF46626">
    <property type="entry name" value="Cytochrome c"/>
    <property type="match status" value="2"/>
</dbReference>
<feature type="domain" description="Cytochrome c" evidence="23">
    <location>
        <begin position="114"/>
        <end position="269"/>
    </location>
</feature>
<evidence type="ECO:0000256" key="20">
    <source>
        <dbReference type="ARBA" id="ARBA00029635"/>
    </source>
</evidence>
<dbReference type="Gene3D" id="6.10.280.130">
    <property type="match status" value="1"/>
</dbReference>
<evidence type="ECO:0000256" key="8">
    <source>
        <dbReference type="ARBA" id="ARBA00022617"/>
    </source>
</evidence>
<dbReference type="PANTHER" id="PTHR33751">
    <property type="entry name" value="CBB3-TYPE CYTOCHROME C OXIDASE SUBUNIT FIXP"/>
    <property type="match status" value="1"/>
</dbReference>
<evidence type="ECO:0000313" key="25">
    <source>
        <dbReference type="EMBL" id="BDY12928.1"/>
    </source>
</evidence>
<comment type="subcellular location">
    <subcellularLocation>
        <location evidence="2">Cell inner membrane</location>
    </subcellularLocation>
</comment>
<dbReference type="Pfam" id="PF14715">
    <property type="entry name" value="FixP_N"/>
    <property type="match status" value="1"/>
</dbReference>
<keyword evidence="17 21" id="KW-0408">Iron</keyword>
<proteinExistence type="inferred from homology"/>
<evidence type="ECO:0000256" key="21">
    <source>
        <dbReference type="PROSITE-ProRule" id="PRU00433"/>
    </source>
</evidence>
<dbReference type="Gene3D" id="1.10.760.10">
    <property type="entry name" value="Cytochrome c-like domain"/>
    <property type="match status" value="2"/>
</dbReference>
<dbReference type="InterPro" id="IPR009056">
    <property type="entry name" value="Cyt_c-like_dom"/>
</dbReference>
<evidence type="ECO:0000256" key="9">
    <source>
        <dbReference type="ARBA" id="ARBA00022660"/>
    </source>
</evidence>
<dbReference type="PROSITE" id="PS51007">
    <property type="entry name" value="CYTC"/>
    <property type="match status" value="1"/>
</dbReference>
<feature type="transmembrane region" description="Helical" evidence="22">
    <location>
        <begin position="12"/>
        <end position="31"/>
    </location>
</feature>
<evidence type="ECO:0000313" key="26">
    <source>
        <dbReference type="Proteomes" id="UP001321445"/>
    </source>
</evidence>
<evidence type="ECO:0000313" key="24">
    <source>
        <dbReference type="EMBL" id="BDY12811.1"/>
    </source>
</evidence>
<keyword evidence="14" id="KW-0249">Electron transport</keyword>
<comment type="cofactor">
    <cofactor evidence="1">
        <name>heme c</name>
        <dbReference type="ChEBI" id="CHEBI:61717"/>
    </cofactor>
</comment>
<evidence type="ECO:0000256" key="11">
    <source>
        <dbReference type="ARBA" id="ARBA00022723"/>
    </source>
</evidence>
<feature type="transmembrane region" description="Helical" evidence="22">
    <location>
        <begin position="61"/>
        <end position="78"/>
    </location>
</feature>
<name>A0ABM8FN55_9BACT</name>
<accession>A0ABM8FN55</accession>
<protein>
    <recommendedName>
        <fullName evidence="20">Cytochrome c oxidase subunit III</fullName>
    </recommendedName>
</protein>
<dbReference type="EMBL" id="AP027370">
    <property type="protein sequence ID" value="BDY12928.1"/>
    <property type="molecule type" value="Genomic_DNA"/>
</dbReference>
<evidence type="ECO:0000256" key="10">
    <source>
        <dbReference type="ARBA" id="ARBA00022692"/>
    </source>
</evidence>
<dbReference type="Proteomes" id="UP001321445">
    <property type="component" value="Chromosome"/>
</dbReference>
<keyword evidence="9" id="KW-0679">Respiratory chain</keyword>
<evidence type="ECO:0000256" key="16">
    <source>
        <dbReference type="ARBA" id="ARBA00023002"/>
    </source>
</evidence>
<dbReference type="PANTHER" id="PTHR33751:SF1">
    <property type="entry name" value="CBB3-TYPE CYTOCHROME C OXIDASE SUBUNIT FIXP"/>
    <property type="match status" value="1"/>
</dbReference>
<evidence type="ECO:0000256" key="13">
    <source>
        <dbReference type="ARBA" id="ARBA00022781"/>
    </source>
</evidence>
<dbReference type="PIRSF" id="PIRSF000006">
    <property type="entry name" value="Cbb3-Cox_fixP"/>
    <property type="match status" value="1"/>
</dbReference>
<evidence type="ECO:0000256" key="19">
    <source>
        <dbReference type="ARBA" id="ARBA00023136"/>
    </source>
</evidence>
<evidence type="ECO:0000256" key="17">
    <source>
        <dbReference type="ARBA" id="ARBA00023004"/>
    </source>
</evidence>
<dbReference type="RefSeq" id="WP_286335979.1">
    <property type="nucleotide sequence ID" value="NZ_AP027370.1"/>
</dbReference>
<dbReference type="Pfam" id="PF13442">
    <property type="entry name" value="Cytochrome_CBB3"/>
    <property type="match status" value="2"/>
</dbReference>
<evidence type="ECO:0000256" key="4">
    <source>
        <dbReference type="ARBA" id="ARBA00006113"/>
    </source>
</evidence>
<dbReference type="InterPro" id="IPR036909">
    <property type="entry name" value="Cyt_c-like_dom_sf"/>
</dbReference>
<evidence type="ECO:0000259" key="23">
    <source>
        <dbReference type="PROSITE" id="PS51007"/>
    </source>
</evidence>
<evidence type="ECO:0000256" key="7">
    <source>
        <dbReference type="ARBA" id="ARBA00022519"/>
    </source>
</evidence>
<keyword evidence="7" id="KW-0997">Cell inner membrane</keyword>
<keyword evidence="6" id="KW-1003">Cell membrane</keyword>
<evidence type="ECO:0000256" key="3">
    <source>
        <dbReference type="ARBA" id="ARBA00004673"/>
    </source>
</evidence>
<comment type="pathway">
    <text evidence="3">Energy metabolism; oxidative phosphorylation.</text>
</comment>
<gene>
    <name evidence="25" type="primary">ccoP_2</name>
    <name evidence="24" type="synonym">ccoP_1</name>
    <name evidence="24" type="ORF">HCR_11230</name>
    <name evidence="25" type="ORF">HCR_12400</name>
</gene>
<evidence type="ECO:0000256" key="18">
    <source>
        <dbReference type="ARBA" id="ARBA00023065"/>
    </source>
</evidence>
<dbReference type="InterPro" id="IPR032858">
    <property type="entry name" value="CcoP_N"/>
</dbReference>
<reference evidence="25 26" key="1">
    <citation type="submission" date="2023-03" db="EMBL/GenBank/DDBJ databases">
        <title>Description of Hydrogenimonas sp. ISO32.</title>
        <authorList>
            <person name="Mino S."/>
            <person name="Fukazawa S."/>
            <person name="Sawabe T."/>
        </authorList>
    </citation>
    <scope>NUCLEOTIDE SEQUENCE [LARGE SCALE GENOMIC DNA]</scope>
    <source>
        <strain evidence="25 26">ISO32</strain>
    </source>
</reference>
<keyword evidence="11 21" id="KW-0479">Metal-binding</keyword>
<evidence type="ECO:0000256" key="12">
    <source>
        <dbReference type="ARBA" id="ARBA00022737"/>
    </source>
</evidence>
<evidence type="ECO:0000256" key="1">
    <source>
        <dbReference type="ARBA" id="ARBA00001926"/>
    </source>
</evidence>
<evidence type="ECO:0000256" key="22">
    <source>
        <dbReference type="SAM" id="Phobius"/>
    </source>
</evidence>
<evidence type="ECO:0000256" key="2">
    <source>
        <dbReference type="ARBA" id="ARBA00004533"/>
    </source>
</evidence>
<evidence type="ECO:0000256" key="5">
    <source>
        <dbReference type="ARBA" id="ARBA00022448"/>
    </source>
</evidence>
<dbReference type="InterPro" id="IPR050597">
    <property type="entry name" value="Cytochrome_c_Oxidase_Subunit"/>
</dbReference>
<organism evidence="25 26">
    <name type="scientific">Hydrogenimonas cancrithermarum</name>
    <dbReference type="NCBI Taxonomy" id="2993563"/>
    <lineage>
        <taxon>Bacteria</taxon>
        <taxon>Pseudomonadati</taxon>
        <taxon>Campylobacterota</taxon>
        <taxon>Epsilonproteobacteria</taxon>
        <taxon>Campylobacterales</taxon>
        <taxon>Hydrogenimonadaceae</taxon>
        <taxon>Hydrogenimonas</taxon>
    </lineage>
</organism>
<comment type="similarity">
    <text evidence="4">Belongs to the CcoP / FixP family.</text>
</comment>
<keyword evidence="19 22" id="KW-0472">Membrane</keyword>
<keyword evidence="8 21" id="KW-0349">Heme</keyword>
<keyword evidence="5" id="KW-0813">Transport</keyword>
<dbReference type="InterPro" id="IPR004678">
    <property type="entry name" value="Cyt_c_oxidase_cbb3_su3"/>
</dbReference>
<dbReference type="InterPro" id="IPR038414">
    <property type="entry name" value="CcoP_N_sf"/>
</dbReference>
<keyword evidence="15 22" id="KW-1133">Transmembrane helix</keyword>
<dbReference type="EMBL" id="AP027370">
    <property type="protein sequence ID" value="BDY12811.1"/>
    <property type="molecule type" value="Genomic_DNA"/>
</dbReference>
<keyword evidence="18" id="KW-0406">Ion transport</keyword>
<keyword evidence="10 22" id="KW-0812">Transmembrane</keyword>